<sequence>MGQSLHTLRMHARIVSWCSLPLVLFLCIAFVHHETDYDVAHHHHHVCQHFSNVHNALPPHVPDVPVWSSHVVWHPLTVLPALVVQLVPSIARAPPHHF</sequence>
<feature type="transmembrane region" description="Helical" evidence="1">
    <location>
        <begin position="12"/>
        <end position="31"/>
    </location>
</feature>
<name>A0ABS7YJ35_9VIBR</name>
<reference evidence="3" key="1">
    <citation type="submission" date="2023-07" db="EMBL/GenBank/DDBJ databases">
        <title>Molecular identification of indigenous halophilic bacteria isolated from red sea cost, biodegradation of synthetic dyes and assessment of degraded metabolite toxicity.</title>
        <authorList>
            <person name="Chaieb K."/>
            <person name="Altayb H.N."/>
        </authorList>
    </citation>
    <scope>NUCLEOTIDE SEQUENCE [LARGE SCALE GENOMIC DNA]</scope>
    <source>
        <strain evidence="3">K20</strain>
    </source>
</reference>
<keyword evidence="1" id="KW-1133">Transmembrane helix</keyword>
<keyword evidence="3" id="KW-1185">Reference proteome</keyword>
<dbReference type="RefSeq" id="WP_225249947.1">
    <property type="nucleotide sequence ID" value="NZ_JAIWIU010000034.1"/>
</dbReference>
<comment type="caution">
    <text evidence="2">The sequence shown here is derived from an EMBL/GenBank/DDBJ whole genome shotgun (WGS) entry which is preliminary data.</text>
</comment>
<dbReference type="EMBL" id="JAIWIU010000034">
    <property type="protein sequence ID" value="MCA2015685.1"/>
    <property type="molecule type" value="Genomic_DNA"/>
</dbReference>
<keyword evidence="1" id="KW-0812">Transmembrane</keyword>
<dbReference type="Proteomes" id="UP001199044">
    <property type="component" value="Unassembled WGS sequence"/>
</dbReference>
<keyword evidence="1" id="KW-0472">Membrane</keyword>
<gene>
    <name evidence="2" type="ORF">LDJ79_06155</name>
</gene>
<proteinExistence type="predicted"/>
<evidence type="ECO:0000313" key="2">
    <source>
        <dbReference type="EMBL" id="MCA2015685.1"/>
    </source>
</evidence>
<evidence type="ECO:0000313" key="3">
    <source>
        <dbReference type="Proteomes" id="UP001199044"/>
    </source>
</evidence>
<evidence type="ECO:0000256" key="1">
    <source>
        <dbReference type="SAM" id="Phobius"/>
    </source>
</evidence>
<protein>
    <submittedName>
        <fullName evidence="2">DUF2607 domain-containing protein</fullName>
    </submittedName>
</protein>
<accession>A0ABS7YJ35</accession>
<organism evidence="2 3">
    <name type="scientific">Vibrio tritonius</name>
    <dbReference type="NCBI Taxonomy" id="1435069"/>
    <lineage>
        <taxon>Bacteria</taxon>
        <taxon>Pseudomonadati</taxon>
        <taxon>Pseudomonadota</taxon>
        <taxon>Gammaproteobacteria</taxon>
        <taxon>Vibrionales</taxon>
        <taxon>Vibrionaceae</taxon>
        <taxon>Vibrio</taxon>
    </lineage>
</organism>